<evidence type="ECO:0000313" key="2">
    <source>
        <dbReference type="Proteomes" id="UP001066276"/>
    </source>
</evidence>
<gene>
    <name evidence="1" type="ORF">NDU88_002033</name>
</gene>
<name>A0AAV7S931_PLEWA</name>
<reference evidence="1" key="1">
    <citation type="journal article" date="2022" name="bioRxiv">
        <title>Sequencing and chromosome-scale assembly of the giantPleurodeles waltlgenome.</title>
        <authorList>
            <person name="Brown T."/>
            <person name="Elewa A."/>
            <person name="Iarovenko S."/>
            <person name="Subramanian E."/>
            <person name="Araus A.J."/>
            <person name="Petzold A."/>
            <person name="Susuki M."/>
            <person name="Suzuki K.-i.T."/>
            <person name="Hayashi T."/>
            <person name="Toyoda A."/>
            <person name="Oliveira C."/>
            <person name="Osipova E."/>
            <person name="Leigh N.D."/>
            <person name="Simon A."/>
            <person name="Yun M.H."/>
        </authorList>
    </citation>
    <scope>NUCLEOTIDE SEQUENCE</scope>
    <source>
        <strain evidence="1">20211129_DDA</strain>
        <tissue evidence="1">Liver</tissue>
    </source>
</reference>
<accession>A0AAV7S931</accession>
<proteinExistence type="predicted"/>
<dbReference type="Proteomes" id="UP001066276">
    <property type="component" value="Chromosome 4_2"/>
</dbReference>
<dbReference type="AlphaFoldDB" id="A0AAV7S931"/>
<organism evidence="1 2">
    <name type="scientific">Pleurodeles waltl</name>
    <name type="common">Iberian ribbed newt</name>
    <dbReference type="NCBI Taxonomy" id="8319"/>
    <lineage>
        <taxon>Eukaryota</taxon>
        <taxon>Metazoa</taxon>
        <taxon>Chordata</taxon>
        <taxon>Craniata</taxon>
        <taxon>Vertebrata</taxon>
        <taxon>Euteleostomi</taxon>
        <taxon>Amphibia</taxon>
        <taxon>Batrachia</taxon>
        <taxon>Caudata</taxon>
        <taxon>Salamandroidea</taxon>
        <taxon>Salamandridae</taxon>
        <taxon>Pleurodelinae</taxon>
        <taxon>Pleurodeles</taxon>
    </lineage>
</organism>
<comment type="caution">
    <text evidence="1">The sequence shown here is derived from an EMBL/GenBank/DDBJ whole genome shotgun (WGS) entry which is preliminary data.</text>
</comment>
<sequence>MLESGLRTHLSLGKRCPFVFYRPSWRAPGGRDFSRYFCAEQARSQRRRRLAALCGSRILCKPRPGRA</sequence>
<dbReference type="EMBL" id="JANPWB010000008">
    <property type="protein sequence ID" value="KAJ1161549.1"/>
    <property type="molecule type" value="Genomic_DNA"/>
</dbReference>
<evidence type="ECO:0000313" key="1">
    <source>
        <dbReference type="EMBL" id="KAJ1161549.1"/>
    </source>
</evidence>
<protein>
    <submittedName>
        <fullName evidence="1">Uncharacterized protein</fullName>
    </submittedName>
</protein>
<keyword evidence="2" id="KW-1185">Reference proteome</keyword>